<name>A0A098EAE3_9ZZZZ</name>
<dbReference type="PANTHER" id="PTHR45431">
    <property type="entry name" value="RHODANESE-LIKE DOMAIN-CONTAINING PROTEIN 15, CHLOROPLASTIC"/>
    <property type="match status" value="1"/>
</dbReference>
<accession>A0A098EAE3</accession>
<dbReference type="SMART" id="SM00450">
    <property type="entry name" value="RHOD"/>
    <property type="match status" value="1"/>
</dbReference>
<gene>
    <name evidence="3" type="ORF">MSIBF_A3010004</name>
</gene>
<dbReference type="PANTHER" id="PTHR45431:SF3">
    <property type="entry name" value="RHODANESE-LIKE DOMAIN-CONTAINING PROTEIN 15, CHLOROPLASTIC"/>
    <property type="match status" value="1"/>
</dbReference>
<organism evidence="3">
    <name type="scientific">groundwater metagenome</name>
    <dbReference type="NCBI Taxonomy" id="717931"/>
    <lineage>
        <taxon>unclassified sequences</taxon>
        <taxon>metagenomes</taxon>
        <taxon>ecological metagenomes</taxon>
    </lineage>
</organism>
<evidence type="ECO:0000256" key="1">
    <source>
        <dbReference type="SAM" id="MobiDB-lite"/>
    </source>
</evidence>
<dbReference type="CDD" id="cd00158">
    <property type="entry name" value="RHOD"/>
    <property type="match status" value="1"/>
</dbReference>
<proteinExistence type="predicted"/>
<sequence>MALVVLAITGIVLISGCINTEDKNKNIPDTADNNTIINNSNTTEQISNNTNKTDNIAINTTNTTANITTSISNTTINDAMNNTTSHNPINNSNNKRDDTAANASSNKNITNTSTATNTPETPVQTTTTKTTIKNIDAEEAHKLIEENSDNENFIVIDIRTLSEFNSGHIKDAINIDYYDNDFVERLNDLDKSKTYLVYCQSGHRSGSAMENFQQLKFGLVYNMLRGINSWRSKGFPV</sequence>
<dbReference type="InterPro" id="IPR001763">
    <property type="entry name" value="Rhodanese-like_dom"/>
</dbReference>
<feature type="compositionally biased region" description="Low complexity" evidence="1">
    <location>
        <begin position="100"/>
        <end position="127"/>
    </location>
</feature>
<dbReference type="Gene3D" id="3.40.250.10">
    <property type="entry name" value="Rhodanese-like domain"/>
    <property type="match status" value="1"/>
</dbReference>
<evidence type="ECO:0000259" key="2">
    <source>
        <dbReference type="PROSITE" id="PS50206"/>
    </source>
</evidence>
<dbReference type="InterPro" id="IPR052367">
    <property type="entry name" value="Thiosulfate_ST/Rhodanese-like"/>
</dbReference>
<dbReference type="SUPFAM" id="SSF52821">
    <property type="entry name" value="Rhodanese/Cell cycle control phosphatase"/>
    <property type="match status" value="1"/>
</dbReference>
<feature type="domain" description="Rhodanese" evidence="2">
    <location>
        <begin position="149"/>
        <end position="237"/>
    </location>
</feature>
<dbReference type="PROSITE" id="PS50206">
    <property type="entry name" value="RHODANESE_3"/>
    <property type="match status" value="1"/>
</dbReference>
<evidence type="ECO:0000313" key="3">
    <source>
        <dbReference type="EMBL" id="CEG12973.1"/>
    </source>
</evidence>
<dbReference type="EMBL" id="CCXY01000226">
    <property type="protein sequence ID" value="CEG12973.1"/>
    <property type="molecule type" value="Genomic_DNA"/>
</dbReference>
<reference evidence="3" key="1">
    <citation type="submission" date="2014-09" db="EMBL/GenBank/DDBJ databases">
        <authorList>
            <person name="Probst J Alexander"/>
        </authorList>
    </citation>
    <scope>NUCLEOTIDE SEQUENCE</scope>
</reference>
<feature type="compositionally biased region" description="Polar residues" evidence="1">
    <location>
        <begin position="79"/>
        <end position="93"/>
    </location>
</feature>
<dbReference type="AlphaFoldDB" id="A0A098EAE3"/>
<dbReference type="InterPro" id="IPR036873">
    <property type="entry name" value="Rhodanese-like_dom_sf"/>
</dbReference>
<feature type="region of interest" description="Disordered" evidence="1">
    <location>
        <begin position="78"/>
        <end position="127"/>
    </location>
</feature>
<dbReference type="Pfam" id="PF00581">
    <property type="entry name" value="Rhodanese"/>
    <property type="match status" value="1"/>
</dbReference>
<protein>
    <recommendedName>
        <fullName evidence="2">Rhodanese domain-containing protein</fullName>
    </recommendedName>
</protein>